<organism evidence="1 2">
    <name type="scientific">Thermoproteota archaeon</name>
    <dbReference type="NCBI Taxonomy" id="2056631"/>
    <lineage>
        <taxon>Archaea</taxon>
        <taxon>Thermoproteota</taxon>
    </lineage>
</organism>
<evidence type="ECO:0000313" key="1">
    <source>
        <dbReference type="EMBL" id="TDA39909.1"/>
    </source>
</evidence>
<dbReference type="AlphaFoldDB" id="A0A523BG54"/>
<reference evidence="1 2" key="1">
    <citation type="journal article" date="2019" name="Nat. Microbiol.">
        <title>Expanding anaerobic alkane metabolism in the domain of Archaea.</title>
        <authorList>
            <person name="Wang Y."/>
            <person name="Wegener G."/>
            <person name="Hou J."/>
            <person name="Wang F."/>
            <person name="Xiao X."/>
        </authorList>
    </citation>
    <scope>NUCLEOTIDE SEQUENCE [LARGE SCALE GENOMIC DNA]</scope>
    <source>
        <strain evidence="1">WYZ-LMO10</strain>
    </source>
</reference>
<dbReference type="Proteomes" id="UP000315399">
    <property type="component" value="Unassembled WGS sequence"/>
</dbReference>
<accession>A0A523BG54</accession>
<dbReference type="Pfam" id="PF06677">
    <property type="entry name" value="Auto_anti-p27"/>
    <property type="match status" value="1"/>
</dbReference>
<dbReference type="InterPro" id="IPR009563">
    <property type="entry name" value="SSSCA1"/>
</dbReference>
<dbReference type="EMBL" id="QNVH01000005">
    <property type="protein sequence ID" value="TDA39909.1"/>
    <property type="molecule type" value="Genomic_DNA"/>
</dbReference>
<name>A0A523BG54_9CREN</name>
<gene>
    <name evidence="1" type="ORF">DSO08_01100</name>
</gene>
<proteinExistence type="predicted"/>
<comment type="caution">
    <text evidence="1">The sequence shown here is derived from an EMBL/GenBank/DDBJ whole genome shotgun (WGS) entry which is preliminary data.</text>
</comment>
<protein>
    <submittedName>
        <fullName evidence="1">Uncharacterized protein</fullName>
    </submittedName>
</protein>
<sequence length="117" mass="13105">MKTRDDVAKKGAELLRAGATMLQTHCPDCKTPLFQLSSGEVVCPGCDRKVVFVKSDEDEKELLELMKVSELEEDLVKKIDQIKEKMSKTDDPAELDKMAKSLSSLLDLLGKLRHKKS</sequence>
<evidence type="ECO:0000313" key="2">
    <source>
        <dbReference type="Proteomes" id="UP000315399"/>
    </source>
</evidence>